<dbReference type="AlphaFoldDB" id="A0A1J5P7V7"/>
<organism evidence="2">
    <name type="scientific">mine drainage metagenome</name>
    <dbReference type="NCBI Taxonomy" id="410659"/>
    <lineage>
        <taxon>unclassified sequences</taxon>
        <taxon>metagenomes</taxon>
        <taxon>ecological metagenomes</taxon>
    </lineage>
</organism>
<name>A0A1J5P7V7_9ZZZZ</name>
<accession>A0A1J5P7V7</accession>
<sequence length="140" mass="15055">MEGFDRQNMAVIPVGDVERTLVGSEGQPDRRSAQVNVLDDAILPVVYDRNGMAFDVRDIGLLLAIGDGDPHGTMTNRDRGLDFVRRQVDYRDTVAALVGDVGVGLGMRGSTPGMEHDGNAGEPKQAGRCEGHGWKNAQHA</sequence>
<evidence type="ECO:0000256" key="1">
    <source>
        <dbReference type="SAM" id="MobiDB-lite"/>
    </source>
</evidence>
<dbReference type="EMBL" id="MLJW01006026">
    <property type="protein sequence ID" value="OIQ67290.1"/>
    <property type="molecule type" value="Genomic_DNA"/>
</dbReference>
<feature type="compositionally biased region" description="Basic and acidic residues" evidence="1">
    <location>
        <begin position="114"/>
        <end position="133"/>
    </location>
</feature>
<reference evidence="2" key="1">
    <citation type="submission" date="2016-10" db="EMBL/GenBank/DDBJ databases">
        <title>Sequence of Gallionella enrichment culture.</title>
        <authorList>
            <person name="Poehlein A."/>
            <person name="Muehling M."/>
            <person name="Daniel R."/>
        </authorList>
    </citation>
    <scope>NUCLEOTIDE SEQUENCE</scope>
</reference>
<gene>
    <name evidence="2" type="ORF">GALL_511330</name>
</gene>
<protein>
    <submittedName>
        <fullName evidence="2">Uncharacterized protein</fullName>
    </submittedName>
</protein>
<proteinExistence type="predicted"/>
<evidence type="ECO:0000313" key="2">
    <source>
        <dbReference type="EMBL" id="OIQ67290.1"/>
    </source>
</evidence>
<feature type="region of interest" description="Disordered" evidence="1">
    <location>
        <begin position="109"/>
        <end position="140"/>
    </location>
</feature>
<comment type="caution">
    <text evidence="2">The sequence shown here is derived from an EMBL/GenBank/DDBJ whole genome shotgun (WGS) entry which is preliminary data.</text>
</comment>